<comment type="caution">
    <text evidence="1">The sequence shown here is derived from an EMBL/GenBank/DDBJ whole genome shotgun (WGS) entry which is preliminary data.</text>
</comment>
<dbReference type="RefSeq" id="XP_066713417.1">
    <property type="nucleotide sequence ID" value="XM_066861247.1"/>
</dbReference>
<sequence>MSSSTVNNRIEFRKAPKSLTATQHAALRKQLQEVRFLKPAWADETKINVARILRKWKMSSLNKLTEQPQWTFCCMCETYRIKSWGTSWEYYRQYKQLYASVNGRHIDTNDNKEILKLRPPNVDGKPVVNSDGVFALLVFSIAYDDGVFASERQRINLLGIYQALAYTGARPGELVDNETPKPSDGSWEDLFASKCSTSSNEDNNHAPDEFQLLDNILARETTDRGRPKALCYEDIRLMVVRHPETGQDMFSMAVKFIHHKGMDNNPKPYCDDFGIKPDVLFSTIFWFTMTRKLIFNFIIVITCLALCDDAFNAPSLTTVRRCTALRWKKEWLKRPVFRVGDDVVRYHKLRDDLKRQSLDMGNEEPITPKAFRRGNANVMNRKAPDAVRDQALRHDPKWATFNSAYINENIEFDTQNAFLDEPTEDALINLFTHKMVPKQVWESLPPDPEIEALKQRGEILKDGRYRYKGQENEEEIRVLSGSIRTKQAQRVSNVEEQYRQYFFYNRPTWDIERQAAGEEELVELEEAWQPEIDLQIPERAELAEAFLFQPEVPTFEDMLESCIHAVDVMFRLCQKRETPRRTRIHKRAQVQPNITDTTPLDRHIFPLLMLKTQCPRCIGDGRLSYQERTFKYSRPAVMNDHFERAHVRDIRDLEHDKLIFCEHPTCVEEGVKLDDLDHFRNHVQTVHGVWLRSELRWDDLRYSMPG</sequence>
<evidence type="ECO:0000313" key="1">
    <source>
        <dbReference type="EMBL" id="KAK8054771.1"/>
    </source>
</evidence>
<dbReference type="GeneID" id="92094310"/>
<name>A0ABR1U9E0_9PEZI</name>
<organism evidence="1 2">
    <name type="scientific">Apiospora phragmitis</name>
    <dbReference type="NCBI Taxonomy" id="2905665"/>
    <lineage>
        <taxon>Eukaryota</taxon>
        <taxon>Fungi</taxon>
        <taxon>Dikarya</taxon>
        <taxon>Ascomycota</taxon>
        <taxon>Pezizomycotina</taxon>
        <taxon>Sordariomycetes</taxon>
        <taxon>Xylariomycetidae</taxon>
        <taxon>Amphisphaeriales</taxon>
        <taxon>Apiosporaceae</taxon>
        <taxon>Apiospora</taxon>
    </lineage>
</organism>
<gene>
    <name evidence="1" type="ORF">PG994_009838</name>
</gene>
<dbReference type="EMBL" id="JAQQWL010000010">
    <property type="protein sequence ID" value="KAK8054771.1"/>
    <property type="molecule type" value="Genomic_DNA"/>
</dbReference>
<reference evidence="1 2" key="1">
    <citation type="submission" date="2023-01" db="EMBL/GenBank/DDBJ databases">
        <title>Analysis of 21 Apiospora genomes using comparative genomics revels a genus with tremendous synthesis potential of carbohydrate active enzymes and secondary metabolites.</title>
        <authorList>
            <person name="Sorensen T."/>
        </authorList>
    </citation>
    <scope>NUCLEOTIDE SEQUENCE [LARGE SCALE GENOMIC DNA]</scope>
    <source>
        <strain evidence="1 2">CBS 135458</strain>
    </source>
</reference>
<dbReference type="PANTHER" id="PTHR37535:SF2">
    <property type="entry name" value="FINGER DOMAIN PROTEIN, PUTATIVE (AFU_ORTHOLOGUE AFUA_6G09300)-RELATED"/>
    <property type="match status" value="1"/>
</dbReference>
<dbReference type="InterPro" id="IPR021842">
    <property type="entry name" value="DUF3435"/>
</dbReference>
<accession>A0ABR1U9E0</accession>
<keyword evidence="2" id="KW-1185">Reference proteome</keyword>
<dbReference type="Pfam" id="PF11917">
    <property type="entry name" value="DUF3435"/>
    <property type="match status" value="1"/>
</dbReference>
<evidence type="ECO:0000313" key="2">
    <source>
        <dbReference type="Proteomes" id="UP001480595"/>
    </source>
</evidence>
<dbReference type="Proteomes" id="UP001480595">
    <property type="component" value="Unassembled WGS sequence"/>
</dbReference>
<proteinExistence type="predicted"/>
<dbReference type="PANTHER" id="PTHR37535">
    <property type="entry name" value="FLUG DOMAIN PROTEIN"/>
    <property type="match status" value="1"/>
</dbReference>
<protein>
    <submittedName>
        <fullName evidence="1">FluG domain-containing protein</fullName>
    </submittedName>
</protein>